<keyword evidence="4" id="KW-1185">Reference proteome</keyword>
<organism evidence="3 4">
    <name type="scientific">Setaria viridis</name>
    <name type="common">Green bristlegrass</name>
    <name type="synonym">Setaria italica subsp. viridis</name>
    <dbReference type="NCBI Taxonomy" id="4556"/>
    <lineage>
        <taxon>Eukaryota</taxon>
        <taxon>Viridiplantae</taxon>
        <taxon>Streptophyta</taxon>
        <taxon>Embryophyta</taxon>
        <taxon>Tracheophyta</taxon>
        <taxon>Spermatophyta</taxon>
        <taxon>Magnoliopsida</taxon>
        <taxon>Liliopsida</taxon>
        <taxon>Poales</taxon>
        <taxon>Poaceae</taxon>
        <taxon>PACMAD clade</taxon>
        <taxon>Panicoideae</taxon>
        <taxon>Panicodae</taxon>
        <taxon>Paniceae</taxon>
        <taxon>Cenchrinae</taxon>
        <taxon>Setaria</taxon>
    </lineage>
</organism>
<accession>A0A4U6SVZ0</accession>
<dbReference type="AlphaFoldDB" id="A0A4U6SVZ0"/>
<evidence type="ECO:0000313" key="3">
    <source>
        <dbReference type="EMBL" id="TKV92950.1"/>
    </source>
</evidence>
<evidence type="ECO:0000313" key="4">
    <source>
        <dbReference type="Proteomes" id="UP000298652"/>
    </source>
</evidence>
<proteinExistence type="predicted"/>
<feature type="region of interest" description="Disordered" evidence="1">
    <location>
        <begin position="29"/>
        <end position="129"/>
    </location>
</feature>
<evidence type="ECO:0000256" key="1">
    <source>
        <dbReference type="SAM" id="MobiDB-lite"/>
    </source>
</evidence>
<protein>
    <submittedName>
        <fullName evidence="3">Uncharacterized protein</fullName>
    </submittedName>
</protein>
<keyword evidence="2" id="KW-0732">Signal</keyword>
<feature type="compositionally biased region" description="Low complexity" evidence="1">
    <location>
        <begin position="90"/>
        <end position="121"/>
    </location>
</feature>
<name>A0A4U6SVZ0_SETVI</name>
<gene>
    <name evidence="3" type="ORF">SEVIR_9G195200v2</name>
</gene>
<feature type="signal peptide" evidence="2">
    <location>
        <begin position="1"/>
        <end position="24"/>
    </location>
</feature>
<feature type="chain" id="PRO_5020513472" evidence="2">
    <location>
        <begin position="25"/>
        <end position="157"/>
    </location>
</feature>
<sequence>MALPSRLLAGVLLILAVALVCSSAELWSTGGPGQDRDANAPQLPRPPRFGLHQDRRQVSPVPPLRPLGLREPVAAPPPSAAGNSTGQYKAIPPVAPSAATTTAAAPPSDAAAAGTAASSSPVQRADTSSDAAIVVSSAQRAAIVSSGTVSARPQPRL</sequence>
<evidence type="ECO:0000256" key="2">
    <source>
        <dbReference type="SAM" id="SignalP"/>
    </source>
</evidence>
<dbReference type="Proteomes" id="UP000298652">
    <property type="component" value="Chromosome 9"/>
</dbReference>
<dbReference type="Gramene" id="TKV92950">
    <property type="protein sequence ID" value="TKV92950"/>
    <property type="gene ID" value="SEVIR_9G195200v2"/>
</dbReference>
<dbReference type="EMBL" id="CM016560">
    <property type="protein sequence ID" value="TKV92950.1"/>
    <property type="molecule type" value="Genomic_DNA"/>
</dbReference>
<reference evidence="3" key="1">
    <citation type="submission" date="2019-03" db="EMBL/GenBank/DDBJ databases">
        <title>WGS assembly of Setaria viridis.</title>
        <authorList>
            <person name="Huang P."/>
            <person name="Jenkins J."/>
            <person name="Grimwood J."/>
            <person name="Barry K."/>
            <person name="Healey A."/>
            <person name="Mamidi S."/>
            <person name="Sreedasyam A."/>
            <person name="Shu S."/>
            <person name="Feldman M."/>
            <person name="Wu J."/>
            <person name="Yu Y."/>
            <person name="Chen C."/>
            <person name="Johnson J."/>
            <person name="Rokhsar D."/>
            <person name="Baxter I."/>
            <person name="Schmutz J."/>
            <person name="Brutnell T."/>
            <person name="Kellogg E."/>
        </authorList>
    </citation>
    <scope>NUCLEOTIDE SEQUENCE [LARGE SCALE GENOMIC DNA]</scope>
</reference>